<dbReference type="Gene3D" id="3.40.50.300">
    <property type="entry name" value="P-loop containing nucleotide triphosphate hydrolases"/>
    <property type="match status" value="1"/>
</dbReference>
<evidence type="ECO:0000256" key="6">
    <source>
        <dbReference type="ARBA" id="ARBA00022741"/>
    </source>
</evidence>
<keyword evidence="9 11" id="KW-0472">Membrane</keyword>
<dbReference type="PANTHER" id="PTHR19229">
    <property type="entry name" value="ATP-BINDING CASSETTE TRANSPORTER SUBFAMILY A ABCA"/>
    <property type="match status" value="1"/>
</dbReference>
<evidence type="ECO:0000256" key="3">
    <source>
        <dbReference type="ARBA" id="ARBA00022448"/>
    </source>
</evidence>
<evidence type="ECO:0000256" key="4">
    <source>
        <dbReference type="ARBA" id="ARBA00022692"/>
    </source>
</evidence>
<accession>D2VKR3</accession>
<comment type="similarity">
    <text evidence="2">Belongs to the ABC transporter superfamily. ABCA family.</text>
</comment>
<dbReference type="PROSITE" id="PS00211">
    <property type="entry name" value="ABC_TRANSPORTER_1"/>
    <property type="match status" value="1"/>
</dbReference>
<feature type="region of interest" description="Disordered" evidence="10">
    <location>
        <begin position="1"/>
        <end position="21"/>
    </location>
</feature>
<dbReference type="InterPro" id="IPR026082">
    <property type="entry name" value="ABCA"/>
</dbReference>
<dbReference type="InterPro" id="IPR017871">
    <property type="entry name" value="ABC_transporter-like_CS"/>
</dbReference>
<dbReference type="RefSeq" id="XP_002675380.1">
    <property type="nucleotide sequence ID" value="XM_002675334.1"/>
</dbReference>
<dbReference type="VEuPathDB" id="AmoebaDB:NAEGRDRAFT_69485"/>
<evidence type="ECO:0000256" key="8">
    <source>
        <dbReference type="ARBA" id="ARBA00022989"/>
    </source>
</evidence>
<dbReference type="CDD" id="cd03263">
    <property type="entry name" value="ABC_subfamily_A"/>
    <property type="match status" value="1"/>
</dbReference>
<feature type="compositionally biased region" description="Low complexity" evidence="10">
    <location>
        <begin position="872"/>
        <end position="890"/>
    </location>
</feature>
<keyword evidence="6" id="KW-0547">Nucleotide-binding</keyword>
<dbReference type="EMBL" id="GG738878">
    <property type="protein sequence ID" value="EFC42636.1"/>
    <property type="molecule type" value="Genomic_DNA"/>
</dbReference>
<feature type="region of interest" description="Disordered" evidence="10">
    <location>
        <begin position="872"/>
        <end position="894"/>
    </location>
</feature>
<proteinExistence type="inferred from homology"/>
<dbReference type="InterPro" id="IPR003593">
    <property type="entry name" value="AAA+_ATPase"/>
</dbReference>
<feature type="transmembrane region" description="Helical" evidence="11">
    <location>
        <begin position="338"/>
        <end position="364"/>
    </location>
</feature>
<dbReference type="SUPFAM" id="SSF52540">
    <property type="entry name" value="P-loop containing nucleoside triphosphate hydrolases"/>
    <property type="match status" value="1"/>
</dbReference>
<evidence type="ECO:0000256" key="9">
    <source>
        <dbReference type="ARBA" id="ARBA00023136"/>
    </source>
</evidence>
<dbReference type="GO" id="GO:0016887">
    <property type="term" value="F:ATP hydrolysis activity"/>
    <property type="evidence" value="ECO:0007669"/>
    <property type="project" value="InterPro"/>
</dbReference>
<evidence type="ECO:0000313" key="13">
    <source>
        <dbReference type="EMBL" id="EFC42636.1"/>
    </source>
</evidence>
<keyword evidence="7" id="KW-0067">ATP-binding</keyword>
<dbReference type="InParanoid" id="D2VKR3"/>
<dbReference type="OMA" id="KFTIHAW"/>
<dbReference type="GO" id="GO:0005319">
    <property type="term" value="F:lipid transporter activity"/>
    <property type="evidence" value="ECO:0007669"/>
    <property type="project" value="TreeGrafter"/>
</dbReference>
<dbReference type="eggNOG" id="KOG0059">
    <property type="taxonomic scope" value="Eukaryota"/>
</dbReference>
<name>D2VKR3_NAEGR</name>
<dbReference type="Proteomes" id="UP000006671">
    <property type="component" value="Unassembled WGS sequence"/>
</dbReference>
<keyword evidence="5" id="KW-0677">Repeat</keyword>
<dbReference type="GO" id="GO:0016020">
    <property type="term" value="C:membrane"/>
    <property type="evidence" value="ECO:0007669"/>
    <property type="project" value="UniProtKB-SubCell"/>
</dbReference>
<evidence type="ECO:0000256" key="1">
    <source>
        <dbReference type="ARBA" id="ARBA00004141"/>
    </source>
</evidence>
<feature type="transmembrane region" description="Helical" evidence="11">
    <location>
        <begin position="296"/>
        <end position="318"/>
    </location>
</feature>
<dbReference type="InterPro" id="IPR013525">
    <property type="entry name" value="ABC2_TM"/>
</dbReference>
<keyword evidence="14" id="KW-1185">Reference proteome</keyword>
<organism evidence="14">
    <name type="scientific">Naegleria gruberi</name>
    <name type="common">Amoeba</name>
    <dbReference type="NCBI Taxonomy" id="5762"/>
    <lineage>
        <taxon>Eukaryota</taxon>
        <taxon>Discoba</taxon>
        <taxon>Heterolobosea</taxon>
        <taxon>Tetramitia</taxon>
        <taxon>Eutetramitia</taxon>
        <taxon>Vahlkampfiidae</taxon>
        <taxon>Naegleria</taxon>
    </lineage>
</organism>
<dbReference type="FunFam" id="3.40.50.300:FF:000665">
    <property type="entry name" value="ABC transporter A family member 2"/>
    <property type="match status" value="1"/>
</dbReference>
<keyword evidence="8 11" id="KW-1133">Transmembrane helix</keyword>
<feature type="transmembrane region" description="Helical" evidence="11">
    <location>
        <begin position="376"/>
        <end position="396"/>
    </location>
</feature>
<evidence type="ECO:0000256" key="5">
    <source>
        <dbReference type="ARBA" id="ARBA00022737"/>
    </source>
</evidence>
<dbReference type="GO" id="GO:0005524">
    <property type="term" value="F:ATP binding"/>
    <property type="evidence" value="ECO:0007669"/>
    <property type="project" value="UniProtKB-KW"/>
</dbReference>
<dbReference type="Pfam" id="PF00005">
    <property type="entry name" value="ABC_tran"/>
    <property type="match status" value="1"/>
</dbReference>
<dbReference type="GeneID" id="8852822"/>
<reference evidence="13 14" key="1">
    <citation type="journal article" date="2010" name="Cell">
        <title>The genome of Naegleria gruberi illuminates early eukaryotic versatility.</title>
        <authorList>
            <person name="Fritz-Laylin L.K."/>
            <person name="Prochnik S.E."/>
            <person name="Ginger M.L."/>
            <person name="Dacks J.B."/>
            <person name="Carpenter M.L."/>
            <person name="Field M.C."/>
            <person name="Kuo A."/>
            <person name="Paredez A."/>
            <person name="Chapman J."/>
            <person name="Pham J."/>
            <person name="Shu S."/>
            <person name="Neupane R."/>
            <person name="Cipriano M."/>
            <person name="Mancuso J."/>
            <person name="Tu H."/>
            <person name="Salamov A."/>
            <person name="Lindquist E."/>
            <person name="Shapiro H."/>
            <person name="Lucas S."/>
            <person name="Grigoriev I.V."/>
            <person name="Cande W.Z."/>
            <person name="Fulton C."/>
            <person name="Rokhsar D.S."/>
            <person name="Dawson S.C."/>
        </authorList>
    </citation>
    <scope>NUCLEOTIDE SEQUENCE [LARGE SCALE GENOMIC DNA]</scope>
    <source>
        <strain evidence="13 14">NEG-M</strain>
    </source>
</reference>
<dbReference type="InterPro" id="IPR003439">
    <property type="entry name" value="ABC_transporter-like_ATP-bd"/>
</dbReference>
<dbReference type="PROSITE" id="PS50893">
    <property type="entry name" value="ABC_TRANSPORTER_2"/>
    <property type="match status" value="1"/>
</dbReference>
<dbReference type="InterPro" id="IPR027417">
    <property type="entry name" value="P-loop_NTPase"/>
</dbReference>
<evidence type="ECO:0000259" key="12">
    <source>
        <dbReference type="PROSITE" id="PS50893"/>
    </source>
</evidence>
<evidence type="ECO:0000313" key="14">
    <source>
        <dbReference type="Proteomes" id="UP000006671"/>
    </source>
</evidence>
<gene>
    <name evidence="13" type="ORF">NAEGRDRAFT_69485</name>
</gene>
<dbReference type="KEGG" id="ngr:NAEGRDRAFT_69485"/>
<feature type="compositionally biased region" description="Low complexity" evidence="10">
    <location>
        <begin position="11"/>
        <end position="21"/>
    </location>
</feature>
<comment type="subcellular location">
    <subcellularLocation>
        <location evidence="1">Membrane</location>
        <topology evidence="1">Multi-pass membrane protein</topology>
    </subcellularLocation>
</comment>
<feature type="transmembrane region" description="Helical" evidence="11">
    <location>
        <begin position="436"/>
        <end position="458"/>
    </location>
</feature>
<dbReference type="PANTHER" id="PTHR19229:SF36">
    <property type="entry name" value="ATP-BINDING CASSETTE SUB-FAMILY A MEMBER 2"/>
    <property type="match status" value="1"/>
</dbReference>
<keyword evidence="4 11" id="KW-0812">Transmembrane</keyword>
<dbReference type="OrthoDB" id="8061355at2759"/>
<feature type="transmembrane region" description="Helical" evidence="11">
    <location>
        <begin position="64"/>
        <end position="84"/>
    </location>
</feature>
<dbReference type="SMART" id="SM00382">
    <property type="entry name" value="AAA"/>
    <property type="match status" value="1"/>
</dbReference>
<protein>
    <submittedName>
        <fullName evidence="13">Predicted protein</fullName>
    </submittedName>
</protein>
<dbReference type="AlphaFoldDB" id="D2VKR3"/>
<dbReference type="Pfam" id="PF12698">
    <property type="entry name" value="ABC2_membrane_3"/>
    <property type="match status" value="1"/>
</dbReference>
<feature type="transmembrane region" description="Helical" evidence="11">
    <location>
        <begin position="403"/>
        <end position="424"/>
    </location>
</feature>
<evidence type="ECO:0000256" key="10">
    <source>
        <dbReference type="SAM" id="MobiDB-lite"/>
    </source>
</evidence>
<feature type="domain" description="ABC transporter" evidence="12">
    <location>
        <begin position="592"/>
        <end position="826"/>
    </location>
</feature>
<evidence type="ECO:0000256" key="11">
    <source>
        <dbReference type="SAM" id="Phobius"/>
    </source>
</evidence>
<dbReference type="GO" id="GO:0140359">
    <property type="term" value="F:ABC-type transporter activity"/>
    <property type="evidence" value="ECO:0007669"/>
    <property type="project" value="InterPro"/>
</dbReference>
<feature type="transmembrane region" description="Helical" evidence="11">
    <location>
        <begin position="470"/>
        <end position="493"/>
    </location>
</feature>
<keyword evidence="3" id="KW-0813">Transport</keyword>
<sequence length="958" mass="107631">MKETKILDENSGGATATTTGQSVTTPIDCDDLLMKSRAGKELNQVRALLYKSLMLQMKQYKSNICQLIFPVICLMFIYVLQIVANRLIAGFFTGNEGAAAVVRINSTSVELSQLMYQAKMQAQNLTFNPPESLFFTSDKNDYLNSIGFGTMSSNQSGSSGFLANFSPWSRSSVMMLVNGTFDEKGMISIPYSNGCCGKTENLDAVGAYIVRKLDTSGINYTVQFDYHEKTQFFAEFLSKSPLTYIVTSARDAISVSLQNWMNDAFLKNLTGSFRIRTYTAQMTYDTQLISFRLSDMLGSFFFPLILSLLLPTFTFTIVMEKQYKLREMMKLMGMKMRYYFLVTYVFFYAMYALSAILFIIFSIAFDFRFITQTHPLMLIFFFLLWGNVLISFSFLLSSFIGKTIVATIVSYLFVLIGPMVGVLLEQALYPSAPDARYGLLLLFPLQITHFVFAATNSCNNNACLTDVADIVNNVSVLSSLLYMLGVSVLYFILGLYFDAIIPQTFGISKHPLFFLEWMWRPCIKRRLKRAKKHTESKNQVQPFGDEEGAIDYNTSEVMDSDVAEEFNKVNPSNITDNEMQEHARKLKEEHGVVLFNLEKSFGGNKAVKGTCLTIGKSECFGLLGLNGAGKSTTISMLAGMFGPSSGTAFVCGKDIRYDMDSIHQVMGLTAQFDILYPDLSCEDHLLFYSRMKGVKIKHEKEHVQSLLKQVGLDNETLKVRFSPASSSLSGGMKRRLSIAISLIGDPKVILLDEPTTGLDPLSKRHLWDIILAQKKNRTVILTTHSMEEADALCDRMTIMVKGSFKCLGSGLRLKNKFGDGYLMTISYQPENQNIAEKYVYDYVPEAVKDLTLSGITIFKIPHLNAPHSHQITTTTTTNQNSSISHNNNSSGEKNRTLAGLFKHMESGKDHHGIEEWALNQVSLEQVFLNIISSDAKRNPLKDESKWKRLATMFKQCIH</sequence>
<evidence type="ECO:0000256" key="2">
    <source>
        <dbReference type="ARBA" id="ARBA00008869"/>
    </source>
</evidence>
<evidence type="ECO:0000256" key="7">
    <source>
        <dbReference type="ARBA" id="ARBA00022840"/>
    </source>
</evidence>